<dbReference type="EMBL" id="CP000950">
    <property type="protein sequence ID" value="ACA68152.1"/>
    <property type="molecule type" value="Genomic_DNA"/>
</dbReference>
<dbReference type="KEGG" id="ypy:YPK_1861"/>
<gene>
    <name evidence="2" type="ordered locus">YPK_1861</name>
</gene>
<accession>A0A0H3B2R3</accession>
<reference evidence="2" key="1">
    <citation type="submission" date="2008-02" db="EMBL/GenBank/DDBJ databases">
        <title>Complete sequence of Yersinia pseudotuberculosis YPIII.</title>
        <authorList>
            <consortium name="US DOE Joint Genome Institute"/>
            <person name="Challacombe J.F."/>
            <person name="Bruce D."/>
            <person name="Detter J.C."/>
            <person name="Green L."/>
            <person name="Land M."/>
            <person name="Munk C."/>
            <person name="Lindler L.E."/>
            <person name="Nikolich M.P."/>
            <person name="Brettin T."/>
        </authorList>
    </citation>
    <scope>NUCLEOTIDE SEQUENCE</scope>
    <source>
        <strain evidence="2">YPIII</strain>
    </source>
</reference>
<evidence type="ECO:0000313" key="2">
    <source>
        <dbReference type="EMBL" id="ACA68152.1"/>
    </source>
</evidence>
<keyword evidence="1" id="KW-0472">Membrane</keyword>
<proteinExistence type="predicted"/>
<keyword evidence="1" id="KW-0812">Transmembrane</keyword>
<name>A0A0H3B2R3_YERPY</name>
<keyword evidence="1" id="KW-1133">Transmembrane helix</keyword>
<evidence type="ECO:0000256" key="1">
    <source>
        <dbReference type="SAM" id="Phobius"/>
    </source>
</evidence>
<protein>
    <submittedName>
        <fullName evidence="2">Uncharacterized protein</fullName>
    </submittedName>
</protein>
<sequence length="53" mass="5918">MFALAGRIQHCRPDSDNRIPCGYLLSMVGYQLFAINCLLSIAGYHPLTTQYLA</sequence>
<organism evidence="2">
    <name type="scientific">Yersinia pseudotuberculosis serotype O:3 (strain YPIII)</name>
    <dbReference type="NCBI Taxonomy" id="502800"/>
    <lineage>
        <taxon>Bacteria</taxon>
        <taxon>Pseudomonadati</taxon>
        <taxon>Pseudomonadota</taxon>
        <taxon>Gammaproteobacteria</taxon>
        <taxon>Enterobacterales</taxon>
        <taxon>Yersiniaceae</taxon>
        <taxon>Yersinia</taxon>
    </lineage>
</organism>
<dbReference type="AlphaFoldDB" id="A0A0H3B2R3"/>
<feature type="transmembrane region" description="Helical" evidence="1">
    <location>
        <begin position="21"/>
        <end position="44"/>
    </location>
</feature>